<proteinExistence type="predicted"/>
<dbReference type="SUPFAM" id="SSF51735">
    <property type="entry name" value="NAD(P)-binding Rossmann-fold domains"/>
    <property type="match status" value="1"/>
</dbReference>
<feature type="domain" description="Gfo/Idh/MocA-like oxidoreductase N-terminal" evidence="1">
    <location>
        <begin position="11"/>
        <end position="91"/>
    </location>
</feature>
<name>A0ABY9LXI2_9BURK</name>
<evidence type="ECO:0000313" key="3">
    <source>
        <dbReference type="Proteomes" id="UP001234798"/>
    </source>
</evidence>
<dbReference type="InterPro" id="IPR036291">
    <property type="entry name" value="NAD(P)-bd_dom_sf"/>
</dbReference>
<organism evidence="2 3">
    <name type="scientific">Achromobacter seleniivolatilans</name>
    <dbReference type="NCBI Taxonomy" id="3047478"/>
    <lineage>
        <taxon>Bacteria</taxon>
        <taxon>Pseudomonadati</taxon>
        <taxon>Pseudomonadota</taxon>
        <taxon>Betaproteobacteria</taxon>
        <taxon>Burkholderiales</taxon>
        <taxon>Alcaligenaceae</taxon>
        <taxon>Achromobacter</taxon>
    </lineage>
</organism>
<dbReference type="PANTHER" id="PTHR43249">
    <property type="entry name" value="UDP-N-ACETYL-2-AMINO-2-DEOXY-D-GLUCURONATE OXIDASE"/>
    <property type="match status" value="1"/>
</dbReference>
<protein>
    <submittedName>
        <fullName evidence="2">Gfo/Idh/MocA family oxidoreductase</fullName>
    </submittedName>
</protein>
<evidence type="ECO:0000259" key="1">
    <source>
        <dbReference type="Pfam" id="PF01408"/>
    </source>
</evidence>
<dbReference type="Pfam" id="PF01408">
    <property type="entry name" value="GFO_IDH_MocA"/>
    <property type="match status" value="1"/>
</dbReference>
<dbReference type="Proteomes" id="UP001234798">
    <property type="component" value="Chromosome"/>
</dbReference>
<dbReference type="Gene3D" id="3.40.50.720">
    <property type="entry name" value="NAD(P)-binding Rossmann-like Domain"/>
    <property type="match status" value="1"/>
</dbReference>
<evidence type="ECO:0000313" key="2">
    <source>
        <dbReference type="EMBL" id="WMD19385.1"/>
    </source>
</evidence>
<dbReference type="InterPro" id="IPR000683">
    <property type="entry name" value="Gfo/Idh/MocA-like_OxRdtase_N"/>
</dbReference>
<dbReference type="EMBL" id="CP132976">
    <property type="protein sequence ID" value="WMD19385.1"/>
    <property type="molecule type" value="Genomic_DNA"/>
</dbReference>
<dbReference type="PANTHER" id="PTHR43249:SF1">
    <property type="entry name" value="D-GLUCOSIDE 3-DEHYDROGENASE"/>
    <property type="match status" value="1"/>
</dbReference>
<gene>
    <name evidence="2" type="ORF">RAS12_22600</name>
</gene>
<reference evidence="2 3" key="1">
    <citation type="submission" date="2023-08" db="EMBL/GenBank/DDBJ databases">
        <title>Achromobacter seleniivolatilans sp. nov., isolated from seleniferous soil.</title>
        <authorList>
            <person name="Zhang S."/>
            <person name="Li K."/>
            <person name="Peng J."/>
            <person name="Zhao Q."/>
            <person name="Wang H."/>
            <person name="Guo Y."/>
        </authorList>
    </citation>
    <scope>NUCLEOTIDE SEQUENCE [LARGE SCALE GENOMIC DNA]</scope>
    <source>
        <strain evidence="2 3">R39</strain>
    </source>
</reference>
<dbReference type="InterPro" id="IPR052515">
    <property type="entry name" value="Gfo/Idh/MocA_Oxidoreductase"/>
</dbReference>
<accession>A0ABY9LXI2</accession>
<keyword evidence="3" id="KW-1185">Reference proteome</keyword>
<sequence length="98" mass="10247">MSPSPITERKIRFALVGCGRISKDRFAAIARHADRAEIVEVCDTHEPCLAAAVEATGAKAYSSLTELLAHGTADAVILASPSGLHPPQAIEVPTQAVT</sequence>